<sequence>MMDIGYSVKEHFPPMKIYDDRSLGLYMELKSKNLSFTDYPLCITFKEQGNDDICANPVVNKANSNLFQNLSMVDNLKTVEWINSGNKEGYDVMQIDEECVIGISTHQEVNEGQLYKNKDILQNVMKHLAIREKFQFKVLSCMCG</sequence>
<dbReference type="AlphaFoldDB" id="A0A1U7XX15"/>
<keyword evidence="1" id="KW-1185">Reference proteome</keyword>
<name>A0A1U7XX15_NICSY</name>
<evidence type="ECO:0000313" key="1">
    <source>
        <dbReference type="Proteomes" id="UP000189701"/>
    </source>
</evidence>
<dbReference type="Proteomes" id="UP000189701">
    <property type="component" value="Unplaced"/>
</dbReference>
<organism evidence="1 2">
    <name type="scientific">Nicotiana sylvestris</name>
    <name type="common">Wood tobacco</name>
    <name type="synonym">South American tobacco</name>
    <dbReference type="NCBI Taxonomy" id="4096"/>
    <lineage>
        <taxon>Eukaryota</taxon>
        <taxon>Viridiplantae</taxon>
        <taxon>Streptophyta</taxon>
        <taxon>Embryophyta</taxon>
        <taxon>Tracheophyta</taxon>
        <taxon>Spermatophyta</taxon>
        <taxon>Magnoliopsida</taxon>
        <taxon>eudicotyledons</taxon>
        <taxon>Gunneridae</taxon>
        <taxon>Pentapetalae</taxon>
        <taxon>asterids</taxon>
        <taxon>lamiids</taxon>
        <taxon>Solanales</taxon>
        <taxon>Solanaceae</taxon>
        <taxon>Nicotianoideae</taxon>
        <taxon>Nicotianeae</taxon>
        <taxon>Nicotiana</taxon>
    </lineage>
</organism>
<reference evidence="1" key="1">
    <citation type="journal article" date="2013" name="Genome Biol.">
        <title>Reference genomes and transcriptomes of Nicotiana sylvestris and Nicotiana tomentosiformis.</title>
        <authorList>
            <person name="Sierro N."/>
            <person name="Battey J.N."/>
            <person name="Ouadi S."/>
            <person name="Bovet L."/>
            <person name="Goepfert S."/>
            <person name="Bakaher N."/>
            <person name="Peitsch M.C."/>
            <person name="Ivanov N.V."/>
        </authorList>
    </citation>
    <scope>NUCLEOTIDE SEQUENCE [LARGE SCALE GENOMIC DNA]</scope>
</reference>
<reference evidence="2" key="2">
    <citation type="submission" date="2025-08" db="UniProtKB">
        <authorList>
            <consortium name="RefSeq"/>
        </authorList>
    </citation>
    <scope>IDENTIFICATION</scope>
    <source>
        <tissue evidence="2">Leaf</tissue>
    </source>
</reference>
<proteinExistence type="predicted"/>
<accession>A0A1U7XX15</accession>
<evidence type="ECO:0000313" key="2">
    <source>
        <dbReference type="RefSeq" id="XP_009794176.1"/>
    </source>
</evidence>
<protein>
    <submittedName>
        <fullName evidence="2">Uncharacterized protein LOC104240965</fullName>
    </submittedName>
</protein>
<gene>
    <name evidence="2" type="primary">LOC104240965</name>
</gene>
<dbReference type="RefSeq" id="XP_009794176.1">
    <property type="nucleotide sequence ID" value="XM_009795874.1"/>
</dbReference>